<accession>A0A7W7YE39</accession>
<name>A0A7W7YE39_9BACT</name>
<keyword evidence="2" id="KW-1185">Reference proteome</keyword>
<protein>
    <submittedName>
        <fullName evidence="1">Uncharacterized protein</fullName>
    </submittedName>
</protein>
<gene>
    <name evidence="1" type="ORF">HNQ65_004112</name>
</gene>
<reference evidence="1 2" key="1">
    <citation type="submission" date="2020-08" db="EMBL/GenBank/DDBJ databases">
        <title>Genomic Encyclopedia of Type Strains, Phase IV (KMG-IV): sequencing the most valuable type-strain genomes for metagenomic binning, comparative biology and taxonomic classification.</title>
        <authorList>
            <person name="Goeker M."/>
        </authorList>
    </citation>
    <scope>NUCLEOTIDE SEQUENCE [LARGE SCALE GENOMIC DNA]</scope>
    <source>
        <strain evidence="1 2">DSM 12252</strain>
    </source>
</reference>
<dbReference type="Proteomes" id="UP000590740">
    <property type="component" value="Unassembled WGS sequence"/>
</dbReference>
<sequence>MGLGTKNRLQQTAAACTDYLREEHRDKLGLVMEFIAEVEGAGGDIAQWNQFTDVRRSRTEMLERVETAFQKWLAGG</sequence>
<dbReference type="RefSeq" id="WP_184342385.1">
    <property type="nucleotide sequence ID" value="NZ_JACHIG010000010.1"/>
</dbReference>
<evidence type="ECO:0000313" key="1">
    <source>
        <dbReference type="EMBL" id="MBB5034507.1"/>
    </source>
</evidence>
<dbReference type="EMBL" id="JACHIG010000010">
    <property type="protein sequence ID" value="MBB5034507.1"/>
    <property type="molecule type" value="Genomic_DNA"/>
</dbReference>
<proteinExistence type="predicted"/>
<comment type="caution">
    <text evidence="1">The sequence shown here is derived from an EMBL/GenBank/DDBJ whole genome shotgun (WGS) entry which is preliminary data.</text>
</comment>
<dbReference type="AlphaFoldDB" id="A0A7W7YE39"/>
<organism evidence="1 2">
    <name type="scientific">Prosthecobacter vanneervenii</name>
    <dbReference type="NCBI Taxonomy" id="48466"/>
    <lineage>
        <taxon>Bacteria</taxon>
        <taxon>Pseudomonadati</taxon>
        <taxon>Verrucomicrobiota</taxon>
        <taxon>Verrucomicrobiia</taxon>
        <taxon>Verrucomicrobiales</taxon>
        <taxon>Verrucomicrobiaceae</taxon>
        <taxon>Prosthecobacter</taxon>
    </lineage>
</organism>
<evidence type="ECO:0000313" key="2">
    <source>
        <dbReference type="Proteomes" id="UP000590740"/>
    </source>
</evidence>